<sequence length="367" mass="40027">MTENSNRENDQWKESPVGQGERESAGLAAGNEVGDVGKRHGYQVERPGSVGVNQSGDKSKEWKLIEKLVSSVTQEQRRSRRWGIFFKSLTFIYLFLILGVYFGNLQDTASTNSGLHTALVDVHGVIAEGEGASADTLVTGLRRAFDSKGTRGVVLRINSPGGSPVQAGYVYDEIKRLKSLHPNVPVYAVISDLGASGAYYIAAAADYIYADKASLVGSVGVTASGFGFVEVMEKLGVERRLYTAGEHKAFLDPFSPQKQDEVQFWESVLSTTHNQFIEQVKKGRGDKLVDDPKLFSGLVWSGEQALELGLIDGLGSPGYVARELIGYEDVVDFTPKPDPFERFTKTLGASISSTAVQLLFQGQFELR</sequence>
<gene>
    <name evidence="8" type="ORF">OLMES_2218</name>
</gene>
<evidence type="ECO:0000256" key="4">
    <source>
        <dbReference type="ARBA" id="ARBA00022825"/>
    </source>
</evidence>
<keyword evidence="6" id="KW-1133">Transmembrane helix</keyword>
<evidence type="ECO:0000313" key="8">
    <source>
        <dbReference type="EMBL" id="ARU56285.1"/>
    </source>
</evidence>
<evidence type="ECO:0000256" key="5">
    <source>
        <dbReference type="SAM" id="MobiDB-lite"/>
    </source>
</evidence>
<evidence type="ECO:0000256" key="1">
    <source>
        <dbReference type="ARBA" id="ARBA00008683"/>
    </source>
</evidence>
<keyword evidence="6" id="KW-0812">Transmembrane</keyword>
<protein>
    <submittedName>
        <fullName evidence="8">Signal peptide peptidase SppA, 36K type</fullName>
    </submittedName>
</protein>
<dbReference type="GO" id="GO:0006508">
    <property type="term" value="P:proteolysis"/>
    <property type="evidence" value="ECO:0007669"/>
    <property type="project" value="UniProtKB-KW"/>
</dbReference>
<keyword evidence="2" id="KW-0645">Protease</keyword>
<accession>A0A1Y0I9Y1</accession>
<evidence type="ECO:0000256" key="6">
    <source>
        <dbReference type="SAM" id="Phobius"/>
    </source>
</evidence>
<dbReference type="Gene3D" id="6.20.330.10">
    <property type="match status" value="1"/>
</dbReference>
<dbReference type="InterPro" id="IPR002142">
    <property type="entry name" value="Peptidase_S49"/>
</dbReference>
<dbReference type="PANTHER" id="PTHR42987">
    <property type="entry name" value="PEPTIDASE S49"/>
    <property type="match status" value="1"/>
</dbReference>
<name>A0A1Y0I9Y1_9GAMM</name>
<dbReference type="Proteomes" id="UP000196027">
    <property type="component" value="Chromosome"/>
</dbReference>
<feature type="compositionally biased region" description="Basic and acidic residues" evidence="5">
    <location>
        <begin position="1"/>
        <end position="13"/>
    </location>
</feature>
<dbReference type="GO" id="GO:0008236">
    <property type="term" value="F:serine-type peptidase activity"/>
    <property type="evidence" value="ECO:0007669"/>
    <property type="project" value="UniProtKB-KW"/>
</dbReference>
<dbReference type="AlphaFoldDB" id="A0A1Y0I9Y1"/>
<dbReference type="InterPro" id="IPR047272">
    <property type="entry name" value="S49_SppA_C"/>
</dbReference>
<dbReference type="InterPro" id="IPR029045">
    <property type="entry name" value="ClpP/crotonase-like_dom_sf"/>
</dbReference>
<proteinExistence type="inferred from homology"/>
<evidence type="ECO:0000259" key="7">
    <source>
        <dbReference type="Pfam" id="PF01343"/>
    </source>
</evidence>
<evidence type="ECO:0000256" key="2">
    <source>
        <dbReference type="ARBA" id="ARBA00022670"/>
    </source>
</evidence>
<dbReference type="Gene3D" id="3.90.226.10">
    <property type="entry name" value="2-enoyl-CoA Hydratase, Chain A, domain 1"/>
    <property type="match status" value="1"/>
</dbReference>
<organism evidence="8 9">
    <name type="scientific">Oleiphilus messinensis</name>
    <dbReference type="NCBI Taxonomy" id="141451"/>
    <lineage>
        <taxon>Bacteria</taxon>
        <taxon>Pseudomonadati</taxon>
        <taxon>Pseudomonadota</taxon>
        <taxon>Gammaproteobacteria</taxon>
        <taxon>Oceanospirillales</taxon>
        <taxon>Oleiphilaceae</taxon>
        <taxon>Oleiphilus</taxon>
    </lineage>
</organism>
<dbReference type="PANTHER" id="PTHR42987:SF8">
    <property type="entry name" value="PROTEINASE"/>
    <property type="match status" value="1"/>
</dbReference>
<dbReference type="SUPFAM" id="SSF52096">
    <property type="entry name" value="ClpP/crotonase"/>
    <property type="match status" value="1"/>
</dbReference>
<keyword evidence="4" id="KW-0720">Serine protease</keyword>
<comment type="similarity">
    <text evidence="1">Belongs to the peptidase S49 family.</text>
</comment>
<feature type="domain" description="Peptidase S49" evidence="7">
    <location>
        <begin position="183"/>
        <end position="321"/>
    </location>
</feature>
<dbReference type="OrthoDB" id="9764363at2"/>
<reference evidence="8 9" key="1">
    <citation type="submission" date="2017-05" db="EMBL/GenBank/DDBJ databases">
        <title>Genomic insights into alkan degradation activity of Oleiphilus messinensis.</title>
        <authorList>
            <person name="Kozyavkin S.A."/>
            <person name="Slesarev A.I."/>
            <person name="Golyshin P.N."/>
            <person name="Korzhenkov A."/>
            <person name="Golyshina O.N."/>
            <person name="Toshchakov S.V."/>
        </authorList>
    </citation>
    <scope>NUCLEOTIDE SEQUENCE [LARGE SCALE GENOMIC DNA]</scope>
    <source>
        <strain evidence="8 9">ME102</strain>
    </source>
</reference>
<keyword evidence="9" id="KW-1185">Reference proteome</keyword>
<evidence type="ECO:0000313" key="9">
    <source>
        <dbReference type="Proteomes" id="UP000196027"/>
    </source>
</evidence>
<dbReference type="EMBL" id="CP021425">
    <property type="protein sequence ID" value="ARU56285.1"/>
    <property type="molecule type" value="Genomic_DNA"/>
</dbReference>
<dbReference type="Pfam" id="PF01343">
    <property type="entry name" value="Peptidase_S49"/>
    <property type="match status" value="1"/>
</dbReference>
<feature type="transmembrane region" description="Helical" evidence="6">
    <location>
        <begin position="84"/>
        <end position="103"/>
    </location>
</feature>
<feature type="region of interest" description="Disordered" evidence="5">
    <location>
        <begin position="1"/>
        <end position="56"/>
    </location>
</feature>
<dbReference type="RefSeq" id="WP_087461291.1">
    <property type="nucleotide sequence ID" value="NZ_CP021425.1"/>
</dbReference>
<evidence type="ECO:0000256" key="3">
    <source>
        <dbReference type="ARBA" id="ARBA00022801"/>
    </source>
</evidence>
<dbReference type="KEGG" id="ome:OLMES_2218"/>
<keyword evidence="3" id="KW-0378">Hydrolase</keyword>
<dbReference type="CDD" id="cd07023">
    <property type="entry name" value="S49_Sppa_N_C"/>
    <property type="match status" value="1"/>
</dbReference>
<keyword evidence="6" id="KW-0472">Membrane</keyword>